<accession>A0A9P8C481</accession>
<protein>
    <submittedName>
        <fullName evidence="2">Uncharacterized protein</fullName>
    </submittedName>
</protein>
<dbReference type="AlphaFoldDB" id="A0A9P8C481"/>
<sequence length="283" mass="30742">MTFSESTRLPSTPDGGLPHTSPRDSDGLTADCGIAEGERTGFEKVGNRDMNVDGVLRSPHTRLTISDVLDRTVAPRLTRPVRVYQASSISSQSSASALPAYNCRRLASVVADGSGCLAVNGCIVAPLPSKTPPAIHGPVLAGRTTGIWRCLESGIWSLVSGVWSLESEGSTEVQYSSSSDGRTEALSSLAPRASEAPSRLFHGTEQRGCFHGTEQRGRLASKRGDETGRVYFGTLYNYLRCDRRSVHENTGHVKWWTRWESRIWSRDQAIGHSASDPRLDVGR</sequence>
<evidence type="ECO:0000313" key="2">
    <source>
        <dbReference type="EMBL" id="KAG9233353.1"/>
    </source>
</evidence>
<dbReference type="Proteomes" id="UP000824998">
    <property type="component" value="Unassembled WGS sequence"/>
</dbReference>
<comment type="caution">
    <text evidence="2">The sequence shown here is derived from an EMBL/GenBank/DDBJ whole genome shotgun (WGS) entry which is preliminary data.</text>
</comment>
<keyword evidence="3" id="KW-1185">Reference proteome</keyword>
<feature type="region of interest" description="Disordered" evidence="1">
    <location>
        <begin position="173"/>
        <end position="197"/>
    </location>
</feature>
<organism evidence="2 3">
    <name type="scientific">Amylocarpus encephaloides</name>
    <dbReference type="NCBI Taxonomy" id="45428"/>
    <lineage>
        <taxon>Eukaryota</taxon>
        <taxon>Fungi</taxon>
        <taxon>Dikarya</taxon>
        <taxon>Ascomycota</taxon>
        <taxon>Pezizomycotina</taxon>
        <taxon>Leotiomycetes</taxon>
        <taxon>Helotiales</taxon>
        <taxon>Helotiales incertae sedis</taxon>
        <taxon>Amylocarpus</taxon>
    </lineage>
</organism>
<dbReference type="EMBL" id="MU251505">
    <property type="protein sequence ID" value="KAG9233353.1"/>
    <property type="molecule type" value="Genomic_DNA"/>
</dbReference>
<feature type="region of interest" description="Disordered" evidence="1">
    <location>
        <begin position="1"/>
        <end position="32"/>
    </location>
</feature>
<evidence type="ECO:0000256" key="1">
    <source>
        <dbReference type="SAM" id="MobiDB-lite"/>
    </source>
</evidence>
<proteinExistence type="predicted"/>
<feature type="compositionally biased region" description="Polar residues" evidence="1">
    <location>
        <begin position="1"/>
        <end position="10"/>
    </location>
</feature>
<name>A0A9P8C481_9HELO</name>
<gene>
    <name evidence="2" type="ORF">BJ875DRAFT_442346</name>
</gene>
<reference evidence="2" key="1">
    <citation type="journal article" date="2021" name="IMA Fungus">
        <title>Genomic characterization of three marine fungi, including Emericellopsis atlantica sp. nov. with signatures of a generalist lifestyle and marine biomass degradation.</title>
        <authorList>
            <person name="Hagestad O.C."/>
            <person name="Hou L."/>
            <person name="Andersen J.H."/>
            <person name="Hansen E.H."/>
            <person name="Altermark B."/>
            <person name="Li C."/>
            <person name="Kuhnert E."/>
            <person name="Cox R.J."/>
            <person name="Crous P.W."/>
            <person name="Spatafora J.W."/>
            <person name="Lail K."/>
            <person name="Amirebrahimi M."/>
            <person name="Lipzen A."/>
            <person name="Pangilinan J."/>
            <person name="Andreopoulos W."/>
            <person name="Hayes R.D."/>
            <person name="Ng V."/>
            <person name="Grigoriev I.V."/>
            <person name="Jackson S.A."/>
            <person name="Sutton T.D.S."/>
            <person name="Dobson A.D.W."/>
            <person name="Rama T."/>
        </authorList>
    </citation>
    <scope>NUCLEOTIDE SEQUENCE</scope>
    <source>
        <strain evidence="2">TRa018bII</strain>
    </source>
</reference>
<evidence type="ECO:0000313" key="3">
    <source>
        <dbReference type="Proteomes" id="UP000824998"/>
    </source>
</evidence>